<organism evidence="3">
    <name type="scientific">Amphimedon queenslandica</name>
    <name type="common">Sponge</name>
    <dbReference type="NCBI Taxonomy" id="400682"/>
    <lineage>
        <taxon>Eukaryota</taxon>
        <taxon>Metazoa</taxon>
        <taxon>Porifera</taxon>
        <taxon>Demospongiae</taxon>
        <taxon>Heteroscleromorpha</taxon>
        <taxon>Haplosclerida</taxon>
        <taxon>Niphatidae</taxon>
        <taxon>Amphimedon</taxon>
    </lineage>
</organism>
<proteinExistence type="predicted"/>
<evidence type="ECO:0000313" key="4">
    <source>
        <dbReference type="Proteomes" id="UP000007879"/>
    </source>
</evidence>
<name>A0A1X7VKT7_AMPQE</name>
<evidence type="ECO:0000313" key="3">
    <source>
        <dbReference type="EnsemblMetazoa" id="Aqu2.1.40043_001"/>
    </source>
</evidence>
<evidence type="ECO:0000256" key="1">
    <source>
        <dbReference type="SAM" id="Coils"/>
    </source>
</evidence>
<evidence type="ECO:0000256" key="2">
    <source>
        <dbReference type="SAM" id="MobiDB-lite"/>
    </source>
</evidence>
<dbReference type="KEGG" id="aqu:109580216"/>
<sequence length="421" mass="46140">MDLTACTMTTHGLIPASLQPAPGLNGRTAILCPAKSGPWETIVTHIPHHPPPPCILSSPPPPLPTEIPKESIIANTDFTTTSLIAKRRLSSKKRRQQQQQQQLQSHGLSSPNKESHSRLSDDTSNRSVTTTIPTTSPPSSHSSSTLTHPVPSSMNGISTSHVMAVPAPQYVHVPITASMGLPHNNTVLQLPHQYQLVQQQDTTNKQVLYCKNVSEDSSVSQQQPQSQANKSTTSKDFKWSNAHVFIAKRIQEHQKQLRLQEQQKLQHQQHIEQQKIHQQRIDQQALHHMQQQQQQLLQLQQQQQQYALLHVYGYGHHPTPTTANFITLPDIHQQQPLCVSGLPLVQPPSSQVLGLVPQGLGHQTGGMPLTLAPPTDLQAYIASQGMGGSWVGPTVPIVGSCVVNPLQPAATGLLATTSWVK</sequence>
<gene>
    <name evidence="3" type="primary">109580216</name>
</gene>
<dbReference type="Proteomes" id="UP000007879">
    <property type="component" value="Unassembled WGS sequence"/>
</dbReference>
<reference evidence="4" key="1">
    <citation type="journal article" date="2010" name="Nature">
        <title>The Amphimedon queenslandica genome and the evolution of animal complexity.</title>
        <authorList>
            <person name="Srivastava M."/>
            <person name="Simakov O."/>
            <person name="Chapman J."/>
            <person name="Fahey B."/>
            <person name="Gauthier M.E."/>
            <person name="Mitros T."/>
            <person name="Richards G.S."/>
            <person name="Conaco C."/>
            <person name="Dacre M."/>
            <person name="Hellsten U."/>
            <person name="Larroux C."/>
            <person name="Putnam N.H."/>
            <person name="Stanke M."/>
            <person name="Adamska M."/>
            <person name="Darling A."/>
            <person name="Degnan S.M."/>
            <person name="Oakley T.H."/>
            <person name="Plachetzki D.C."/>
            <person name="Zhai Y."/>
            <person name="Adamski M."/>
            <person name="Calcino A."/>
            <person name="Cummins S.F."/>
            <person name="Goodstein D.M."/>
            <person name="Harris C."/>
            <person name="Jackson D.J."/>
            <person name="Leys S.P."/>
            <person name="Shu S."/>
            <person name="Woodcroft B.J."/>
            <person name="Vervoort M."/>
            <person name="Kosik K.S."/>
            <person name="Manning G."/>
            <person name="Degnan B.M."/>
            <person name="Rokhsar D.S."/>
        </authorList>
    </citation>
    <scope>NUCLEOTIDE SEQUENCE [LARGE SCALE GENOMIC DNA]</scope>
</reference>
<feature type="region of interest" description="Disordered" evidence="2">
    <location>
        <begin position="215"/>
        <end position="234"/>
    </location>
</feature>
<dbReference type="AlphaFoldDB" id="A0A1X7VKT7"/>
<reference evidence="3" key="2">
    <citation type="submission" date="2017-05" db="UniProtKB">
        <authorList>
            <consortium name="EnsemblMetazoa"/>
        </authorList>
    </citation>
    <scope>IDENTIFICATION</scope>
</reference>
<feature type="compositionally biased region" description="Low complexity" evidence="2">
    <location>
        <begin position="125"/>
        <end position="153"/>
    </location>
</feature>
<dbReference type="EnsemblMetazoa" id="XM_019993148.1">
    <property type="protein sequence ID" value="XP_019848707.1"/>
    <property type="gene ID" value="LOC109580216"/>
</dbReference>
<keyword evidence="4" id="KW-1185">Reference proteome</keyword>
<protein>
    <submittedName>
        <fullName evidence="3">Uncharacterized protein</fullName>
    </submittedName>
</protein>
<accession>A0A1X7VKT7</accession>
<feature type="compositionally biased region" description="Low complexity" evidence="2">
    <location>
        <begin position="215"/>
        <end position="227"/>
    </location>
</feature>
<dbReference type="EnsemblMetazoa" id="Aqu2.1.40043_001">
    <property type="protein sequence ID" value="Aqu2.1.40043_001"/>
    <property type="gene ID" value="Aqu2.1.40043"/>
</dbReference>
<feature type="compositionally biased region" description="Basic and acidic residues" evidence="2">
    <location>
        <begin position="113"/>
        <end position="124"/>
    </location>
</feature>
<keyword evidence="1" id="KW-0175">Coiled coil</keyword>
<dbReference type="InParanoid" id="A0A1X7VKT7"/>
<feature type="coiled-coil region" evidence="1">
    <location>
        <begin position="250"/>
        <end position="309"/>
    </location>
</feature>
<feature type="region of interest" description="Disordered" evidence="2">
    <location>
        <begin position="88"/>
        <end position="157"/>
    </location>
</feature>